<organism evidence="11 12">
    <name type="scientific">Sphagnum jensenii</name>
    <dbReference type="NCBI Taxonomy" id="128206"/>
    <lineage>
        <taxon>Eukaryota</taxon>
        <taxon>Viridiplantae</taxon>
        <taxon>Streptophyta</taxon>
        <taxon>Embryophyta</taxon>
        <taxon>Bryophyta</taxon>
        <taxon>Sphagnophytina</taxon>
        <taxon>Sphagnopsida</taxon>
        <taxon>Sphagnales</taxon>
        <taxon>Sphagnaceae</taxon>
        <taxon>Sphagnum</taxon>
    </lineage>
</organism>
<dbReference type="Pfam" id="PF08423">
    <property type="entry name" value="Rad51"/>
    <property type="match status" value="1"/>
</dbReference>
<evidence type="ECO:0000256" key="7">
    <source>
        <dbReference type="ARBA" id="ARBA00023172"/>
    </source>
</evidence>
<sequence length="331" mass="35409">MPKLIELGLPSLTPEVYSILASQGIISVEDFMLSADISKLEAWGSGTLKEVVAEILHYLECQRVGLKSGLRGVQDMQAMGIQYLPTGCESLDAILEGGLREGTLTELVGASATGKTQLCMHVAASVAYKCRALVAYIDTCHSFSSIRVAHMVGTLMKTSEGHQGGVAADELGKVLKGILKFSAFDIYSALSILHELHASIGNNFQAPEEFRHLRLLIVDSASSLISPILGGNQIQGHALMVSMGAILRKLAIENHLAVLITNHTVGGEFGQPKPALGESWKRIPDVRLLLTHDPSSNACEVAVIKHSSIACNKQASFCITKRGLQSAEAEL</sequence>
<evidence type="ECO:0000256" key="1">
    <source>
        <dbReference type="ARBA" id="ARBA00004123"/>
    </source>
</evidence>
<keyword evidence="7" id="KW-0233">DNA recombination</keyword>
<evidence type="ECO:0000313" key="11">
    <source>
        <dbReference type="EMBL" id="CAK9258136.1"/>
    </source>
</evidence>
<gene>
    <name evidence="11" type="ORF">CSSPJE1EN1_LOCUS3614</name>
</gene>
<protein>
    <recommendedName>
        <fullName evidence="10">RecA family profile 1 domain-containing protein</fullName>
    </recommendedName>
</protein>
<dbReference type="Proteomes" id="UP001497444">
    <property type="component" value="Chromosome 11"/>
</dbReference>
<reference evidence="11" key="1">
    <citation type="submission" date="2024-02" db="EMBL/GenBank/DDBJ databases">
        <authorList>
            <consortium name="ELIXIR-Norway"/>
            <consortium name="Elixir Norway"/>
        </authorList>
    </citation>
    <scope>NUCLEOTIDE SEQUENCE</scope>
</reference>
<keyword evidence="4" id="KW-0227">DNA damage</keyword>
<dbReference type="InterPro" id="IPR051988">
    <property type="entry name" value="HRR_RAD51_Paralog"/>
</dbReference>
<evidence type="ECO:0000256" key="9">
    <source>
        <dbReference type="ARBA" id="ARBA00023242"/>
    </source>
</evidence>
<evidence type="ECO:0000259" key="10">
    <source>
        <dbReference type="PROSITE" id="PS50162"/>
    </source>
</evidence>
<dbReference type="InterPro" id="IPR020588">
    <property type="entry name" value="RecA_ATP-bd"/>
</dbReference>
<dbReference type="InterPro" id="IPR027417">
    <property type="entry name" value="P-loop_NTPase"/>
</dbReference>
<dbReference type="InterPro" id="IPR047323">
    <property type="entry name" value="Rad51D_C"/>
</dbReference>
<keyword evidence="3" id="KW-0547">Nucleotide-binding</keyword>
<keyword evidence="9" id="KW-0539">Nucleus</keyword>
<name>A0ABP0VW19_9BRYO</name>
<evidence type="ECO:0000256" key="4">
    <source>
        <dbReference type="ARBA" id="ARBA00022763"/>
    </source>
</evidence>
<proteinExistence type="inferred from homology"/>
<dbReference type="EMBL" id="OZ020106">
    <property type="protein sequence ID" value="CAK9258136.1"/>
    <property type="molecule type" value="Genomic_DNA"/>
</dbReference>
<evidence type="ECO:0000256" key="8">
    <source>
        <dbReference type="ARBA" id="ARBA00023204"/>
    </source>
</evidence>
<evidence type="ECO:0000256" key="5">
    <source>
        <dbReference type="ARBA" id="ARBA00022840"/>
    </source>
</evidence>
<keyword evidence="6" id="KW-0238">DNA-binding</keyword>
<keyword evidence="5" id="KW-0067">ATP-binding</keyword>
<evidence type="ECO:0000256" key="3">
    <source>
        <dbReference type="ARBA" id="ARBA00022741"/>
    </source>
</evidence>
<dbReference type="PROSITE" id="PS50162">
    <property type="entry name" value="RECA_2"/>
    <property type="match status" value="1"/>
</dbReference>
<evidence type="ECO:0000256" key="2">
    <source>
        <dbReference type="ARBA" id="ARBA00007095"/>
    </source>
</evidence>
<comment type="subcellular location">
    <subcellularLocation>
        <location evidence="1">Nucleus</location>
    </subcellularLocation>
</comment>
<keyword evidence="8" id="KW-0234">DNA repair</keyword>
<dbReference type="CDD" id="cd19489">
    <property type="entry name" value="Rad51D"/>
    <property type="match status" value="1"/>
</dbReference>
<accession>A0ABP0VW19</accession>
<dbReference type="Gene3D" id="3.40.50.300">
    <property type="entry name" value="P-loop containing nucleotide triphosphate hydrolases"/>
    <property type="match status" value="1"/>
</dbReference>
<dbReference type="PANTHER" id="PTHR46457">
    <property type="entry name" value="DNA REPAIR PROTEIN RAD51 HOMOLOG 4"/>
    <property type="match status" value="1"/>
</dbReference>
<keyword evidence="12" id="KW-1185">Reference proteome</keyword>
<feature type="domain" description="RecA family profile 1" evidence="10">
    <location>
        <begin position="80"/>
        <end position="264"/>
    </location>
</feature>
<evidence type="ECO:0000313" key="12">
    <source>
        <dbReference type="Proteomes" id="UP001497444"/>
    </source>
</evidence>
<dbReference type="PANTHER" id="PTHR46457:SF1">
    <property type="entry name" value="DNA REPAIR PROTEIN RAD51 HOMOLOG 4"/>
    <property type="match status" value="1"/>
</dbReference>
<dbReference type="InterPro" id="IPR013632">
    <property type="entry name" value="Rad51_C"/>
</dbReference>
<evidence type="ECO:0000256" key="6">
    <source>
        <dbReference type="ARBA" id="ARBA00023125"/>
    </source>
</evidence>
<dbReference type="SUPFAM" id="SSF52540">
    <property type="entry name" value="P-loop containing nucleoside triphosphate hydrolases"/>
    <property type="match status" value="1"/>
</dbReference>
<comment type="similarity">
    <text evidence="2">Belongs to the RecA family. RAD51 subfamily.</text>
</comment>